<dbReference type="InterPro" id="IPR001564">
    <property type="entry name" value="Nucleoside_diP_kinase"/>
</dbReference>
<evidence type="ECO:0000256" key="2">
    <source>
        <dbReference type="ARBA" id="ARBA00008142"/>
    </source>
</evidence>
<comment type="catalytic activity">
    <reaction evidence="8">
        <text>a ribonucleoside 5'-diphosphate + ATP = a ribonucleoside 5'-triphosphate + ADP</text>
        <dbReference type="Rhea" id="RHEA:18113"/>
        <dbReference type="ChEBI" id="CHEBI:30616"/>
        <dbReference type="ChEBI" id="CHEBI:57930"/>
        <dbReference type="ChEBI" id="CHEBI:61557"/>
        <dbReference type="ChEBI" id="CHEBI:456216"/>
        <dbReference type="EC" id="2.7.4.6"/>
    </reaction>
</comment>
<comment type="subunit">
    <text evidence="8">Homotetramer.</text>
</comment>
<organism evidence="13 14">
    <name type="scientific">Gleimia hominis</name>
    <dbReference type="NCBI Taxonomy" id="595468"/>
    <lineage>
        <taxon>Bacteria</taxon>
        <taxon>Bacillati</taxon>
        <taxon>Actinomycetota</taxon>
        <taxon>Actinomycetes</taxon>
        <taxon>Actinomycetales</taxon>
        <taxon>Actinomycetaceae</taxon>
        <taxon>Gleimia</taxon>
    </lineage>
</organism>
<keyword evidence="4 8" id="KW-0547">Nucleotide-binding</keyword>
<evidence type="ECO:0000256" key="3">
    <source>
        <dbReference type="ARBA" id="ARBA00022679"/>
    </source>
</evidence>
<dbReference type="Pfam" id="PF00334">
    <property type="entry name" value="NDK"/>
    <property type="match status" value="1"/>
</dbReference>
<accession>A0ABU3IC30</accession>
<reference evidence="13 14" key="1">
    <citation type="submission" date="2023-06" db="EMBL/GenBank/DDBJ databases">
        <title>Draft genome sequence of Gleimia hominis type strain CCUG 57540T.</title>
        <authorList>
            <person name="Salva-Serra F."/>
            <person name="Cardew S."/>
            <person name="Jensie Markopoulos S."/>
            <person name="Ohlen M."/>
            <person name="Inganas E."/>
            <person name="Svensson-Stadler L."/>
            <person name="Moore E.R.B."/>
        </authorList>
    </citation>
    <scope>NUCLEOTIDE SEQUENCE [LARGE SCALE GENOMIC DNA]</scope>
    <source>
        <strain evidence="13 14">CCUG 57540</strain>
    </source>
</reference>
<dbReference type="EC" id="2.7.4.6" evidence="8 11"/>
<proteinExistence type="inferred from homology"/>
<dbReference type="RefSeq" id="WP_313274141.1">
    <property type="nucleotide sequence ID" value="NZ_JASXSX010000003.1"/>
</dbReference>
<evidence type="ECO:0000313" key="14">
    <source>
        <dbReference type="Proteomes" id="UP001247542"/>
    </source>
</evidence>
<dbReference type="Proteomes" id="UP001247542">
    <property type="component" value="Unassembled WGS sequence"/>
</dbReference>
<dbReference type="InterPro" id="IPR036850">
    <property type="entry name" value="NDK-like_dom_sf"/>
</dbReference>
<dbReference type="CDD" id="cd04413">
    <property type="entry name" value="NDPk_I"/>
    <property type="match status" value="1"/>
</dbReference>
<evidence type="ECO:0000313" key="13">
    <source>
        <dbReference type="EMBL" id="MDT3767935.1"/>
    </source>
</evidence>
<feature type="binding site" evidence="8 9">
    <location>
        <position position="126"/>
    </location>
    <ligand>
        <name>ATP</name>
        <dbReference type="ChEBI" id="CHEBI:30616"/>
    </ligand>
</feature>
<feature type="domain" description="Nucleoside diphosphate kinase-like" evidence="12">
    <location>
        <begin position="11"/>
        <end position="152"/>
    </location>
</feature>
<evidence type="ECO:0000256" key="10">
    <source>
        <dbReference type="RuleBase" id="RU004011"/>
    </source>
</evidence>
<protein>
    <recommendedName>
        <fullName evidence="8 11">Nucleoside diphosphate kinase</fullName>
        <shortName evidence="8">NDK</shortName>
        <shortName evidence="8">NDP kinase</shortName>
        <ecNumber evidence="8 11">2.7.4.6</ecNumber>
    </recommendedName>
    <alternativeName>
        <fullName evidence="8">Nucleoside-2-P kinase</fullName>
    </alternativeName>
</protein>
<feature type="binding site" evidence="8 9">
    <location>
        <position position="112"/>
    </location>
    <ligand>
        <name>ATP</name>
        <dbReference type="ChEBI" id="CHEBI:30616"/>
    </ligand>
</feature>
<evidence type="ECO:0000256" key="9">
    <source>
        <dbReference type="PROSITE-ProRule" id="PRU00706"/>
    </source>
</evidence>
<comment type="subcellular location">
    <subcellularLocation>
        <location evidence="8">Cytoplasm</location>
    </subcellularLocation>
</comment>
<evidence type="ECO:0000259" key="12">
    <source>
        <dbReference type="SMART" id="SM00562"/>
    </source>
</evidence>
<evidence type="ECO:0000256" key="11">
    <source>
        <dbReference type="RuleBase" id="RU004013"/>
    </source>
</evidence>
<feature type="binding site" evidence="8 9">
    <location>
        <position position="19"/>
    </location>
    <ligand>
        <name>ATP</name>
        <dbReference type="ChEBI" id="CHEBI:30616"/>
    </ligand>
</feature>
<evidence type="ECO:0000256" key="7">
    <source>
        <dbReference type="ARBA" id="ARBA00023080"/>
    </source>
</evidence>
<dbReference type="HAMAP" id="MF_00451">
    <property type="entry name" value="NDP_kinase"/>
    <property type="match status" value="1"/>
</dbReference>
<dbReference type="NCBIfam" id="NF001908">
    <property type="entry name" value="PRK00668.1"/>
    <property type="match status" value="1"/>
</dbReference>
<dbReference type="InterPro" id="IPR034907">
    <property type="entry name" value="NDK-like_dom"/>
</dbReference>
<feature type="binding site" evidence="8 9">
    <location>
        <position position="101"/>
    </location>
    <ligand>
        <name>ATP</name>
        <dbReference type="ChEBI" id="CHEBI:30616"/>
    </ligand>
</feature>
<keyword evidence="14" id="KW-1185">Reference proteome</keyword>
<comment type="caution">
    <text evidence="13">The sequence shown here is derived from an EMBL/GenBank/DDBJ whole genome shotgun (WGS) entry which is preliminary data.</text>
</comment>
<keyword evidence="6 8" id="KW-0067">ATP-binding</keyword>
<feature type="binding site" evidence="8 9">
    <location>
        <position position="95"/>
    </location>
    <ligand>
        <name>ATP</name>
        <dbReference type="ChEBI" id="CHEBI:30616"/>
    </ligand>
</feature>
<comment type="function">
    <text evidence="8">Major role in the synthesis of nucleoside triphosphates other than ATP. The ATP gamma phosphate is transferred to the NDP beta phosphate via a ping-pong mechanism, using a phosphorylated active-site intermediate.</text>
</comment>
<evidence type="ECO:0000256" key="6">
    <source>
        <dbReference type="ARBA" id="ARBA00022840"/>
    </source>
</evidence>
<dbReference type="PANTHER" id="PTHR11349">
    <property type="entry name" value="NUCLEOSIDE DIPHOSPHATE KINASE"/>
    <property type="match status" value="1"/>
</dbReference>
<dbReference type="PROSITE" id="PS51374">
    <property type="entry name" value="NDPK_LIKE"/>
    <property type="match status" value="1"/>
</dbReference>
<dbReference type="SMART" id="SM00562">
    <property type="entry name" value="NDK"/>
    <property type="match status" value="1"/>
</dbReference>
<dbReference type="GO" id="GO:0004550">
    <property type="term" value="F:nucleoside diphosphate kinase activity"/>
    <property type="evidence" value="ECO:0007669"/>
    <property type="project" value="UniProtKB-EC"/>
</dbReference>
<keyword evidence="8" id="KW-0597">Phosphoprotein</keyword>
<keyword evidence="3 8" id="KW-0808">Transferase</keyword>
<evidence type="ECO:0000256" key="1">
    <source>
        <dbReference type="ARBA" id="ARBA00001946"/>
    </source>
</evidence>
<keyword evidence="5 8" id="KW-0418">Kinase</keyword>
<dbReference type="EMBL" id="JASXSX010000003">
    <property type="protein sequence ID" value="MDT3767935.1"/>
    <property type="molecule type" value="Genomic_DNA"/>
</dbReference>
<comment type="similarity">
    <text evidence="2 8 9 10">Belongs to the NDK family.</text>
</comment>
<name>A0ABU3IC30_9ACTO</name>
<feature type="binding site" evidence="8 9">
    <location>
        <position position="67"/>
    </location>
    <ligand>
        <name>ATP</name>
        <dbReference type="ChEBI" id="CHEBI:30616"/>
    </ligand>
</feature>
<keyword evidence="8" id="KW-0479">Metal-binding</keyword>
<feature type="active site" description="Pros-phosphohistidine intermediate" evidence="8 9">
    <location>
        <position position="129"/>
    </location>
</feature>
<dbReference type="Gene3D" id="3.30.70.141">
    <property type="entry name" value="Nucleoside diphosphate kinase-like domain"/>
    <property type="match status" value="1"/>
</dbReference>
<dbReference type="PRINTS" id="PR01243">
    <property type="entry name" value="NUCDPKINASE"/>
</dbReference>
<dbReference type="InterPro" id="IPR023005">
    <property type="entry name" value="Nucleoside_diP_kinase_AS"/>
</dbReference>
<keyword evidence="7 8" id="KW-0546">Nucleotide metabolism</keyword>
<gene>
    <name evidence="8 13" type="primary">ndk</name>
    <name evidence="13" type="ORF">QS713_07665</name>
</gene>
<dbReference type="PROSITE" id="PS00469">
    <property type="entry name" value="NDPK"/>
    <property type="match status" value="1"/>
</dbReference>
<keyword evidence="8" id="KW-0963">Cytoplasm</keyword>
<dbReference type="SUPFAM" id="SSF54919">
    <property type="entry name" value="Nucleoside diphosphate kinase, NDK"/>
    <property type="match status" value="1"/>
</dbReference>
<comment type="cofactor">
    <cofactor evidence="1 8">
        <name>Mg(2+)</name>
        <dbReference type="ChEBI" id="CHEBI:18420"/>
    </cofactor>
</comment>
<evidence type="ECO:0000256" key="8">
    <source>
        <dbReference type="HAMAP-Rule" id="MF_00451"/>
    </source>
</evidence>
<keyword evidence="8" id="KW-0460">Magnesium</keyword>
<comment type="catalytic activity">
    <reaction evidence="8 11">
        <text>a 2'-deoxyribonucleoside 5'-diphosphate + ATP = a 2'-deoxyribonucleoside 5'-triphosphate + ADP</text>
        <dbReference type="Rhea" id="RHEA:44640"/>
        <dbReference type="ChEBI" id="CHEBI:30616"/>
        <dbReference type="ChEBI" id="CHEBI:61560"/>
        <dbReference type="ChEBI" id="CHEBI:73316"/>
        <dbReference type="ChEBI" id="CHEBI:456216"/>
        <dbReference type="EC" id="2.7.4.6"/>
    </reaction>
</comment>
<sequence>MPTPDLLDPEKEHTLVLIKPDGFKRGLTGEVLRRIERKGYVLKGLKIKKASTELLERHYVEHREKHFFKDLVAYMQSGPLVAVVVEGDRVIEGFRHMMGATNPTVAQPGTIRGDLARDWGTGQIENVVHGSDSIESADREISLWFPELVFEDEKK</sequence>
<evidence type="ECO:0000256" key="4">
    <source>
        <dbReference type="ARBA" id="ARBA00022741"/>
    </source>
</evidence>
<evidence type="ECO:0000256" key="5">
    <source>
        <dbReference type="ARBA" id="ARBA00022777"/>
    </source>
</evidence>